<feature type="transmembrane region" description="Helical" evidence="5">
    <location>
        <begin position="355"/>
        <end position="375"/>
    </location>
</feature>
<feature type="transmembrane region" description="Helical" evidence="5">
    <location>
        <begin position="21"/>
        <end position="38"/>
    </location>
</feature>
<evidence type="ECO:0000256" key="5">
    <source>
        <dbReference type="SAM" id="Phobius"/>
    </source>
</evidence>
<evidence type="ECO:0000256" key="4">
    <source>
        <dbReference type="ARBA" id="ARBA00023136"/>
    </source>
</evidence>
<comment type="subcellular location">
    <subcellularLocation>
        <location evidence="1">Membrane</location>
        <topology evidence="1">Multi-pass membrane protein</topology>
    </subcellularLocation>
</comment>
<keyword evidence="7" id="KW-1185">Reference proteome</keyword>
<dbReference type="GeneID" id="95988712"/>
<evidence type="ECO:0008006" key="8">
    <source>
        <dbReference type="Google" id="ProtNLM"/>
    </source>
</evidence>
<dbReference type="EMBL" id="JBBXJM010000006">
    <property type="protein sequence ID" value="KAL1405986.1"/>
    <property type="molecule type" value="Genomic_DNA"/>
</dbReference>
<proteinExistence type="predicted"/>
<feature type="transmembrane region" description="Helical" evidence="5">
    <location>
        <begin position="236"/>
        <end position="260"/>
    </location>
</feature>
<dbReference type="RefSeq" id="XP_069205930.1">
    <property type="nucleotide sequence ID" value="XM_069356089.1"/>
</dbReference>
<dbReference type="InterPro" id="IPR010291">
    <property type="entry name" value="Ion_channel_UNC-93"/>
</dbReference>
<name>A0ABR3PU64_9TREE</name>
<feature type="transmembrane region" description="Helical" evidence="5">
    <location>
        <begin position="145"/>
        <end position="167"/>
    </location>
</feature>
<feature type="transmembrane region" description="Helical" evidence="5">
    <location>
        <begin position="414"/>
        <end position="433"/>
    </location>
</feature>
<comment type="caution">
    <text evidence="6">The sequence shown here is derived from an EMBL/GenBank/DDBJ whole genome shotgun (WGS) entry which is preliminary data.</text>
</comment>
<reference evidence="6 7" key="1">
    <citation type="submission" date="2023-08" db="EMBL/GenBank/DDBJ databases">
        <title>Annotated Genome Sequence of Vanrija albida AlHP1.</title>
        <authorList>
            <person name="Herzog R."/>
        </authorList>
    </citation>
    <scope>NUCLEOTIDE SEQUENCE [LARGE SCALE GENOMIC DNA]</scope>
    <source>
        <strain evidence="6 7">AlHP1</strain>
    </source>
</reference>
<feature type="transmembrane region" description="Helical" evidence="5">
    <location>
        <begin position="266"/>
        <end position="287"/>
    </location>
</feature>
<evidence type="ECO:0000256" key="1">
    <source>
        <dbReference type="ARBA" id="ARBA00004141"/>
    </source>
</evidence>
<keyword evidence="2 5" id="KW-0812">Transmembrane</keyword>
<feature type="transmembrane region" description="Helical" evidence="5">
    <location>
        <begin position="44"/>
        <end position="66"/>
    </location>
</feature>
<accession>A0ABR3PU64</accession>
<keyword evidence="4 5" id="KW-0472">Membrane</keyword>
<dbReference type="PANTHER" id="PTHR23294:SF17">
    <property type="entry name" value="DUF895 DOMAIN MEMBRANE PROTEIN"/>
    <property type="match status" value="1"/>
</dbReference>
<dbReference type="PANTHER" id="PTHR23294">
    <property type="entry name" value="ET TRANSLATION PRODUCT-RELATED"/>
    <property type="match status" value="1"/>
</dbReference>
<feature type="transmembrane region" description="Helical" evidence="5">
    <location>
        <begin position="299"/>
        <end position="320"/>
    </location>
</feature>
<dbReference type="Pfam" id="PF05978">
    <property type="entry name" value="UNC-93"/>
    <property type="match status" value="1"/>
</dbReference>
<evidence type="ECO:0000313" key="6">
    <source>
        <dbReference type="EMBL" id="KAL1405986.1"/>
    </source>
</evidence>
<organism evidence="6 7">
    <name type="scientific">Vanrija albida</name>
    <dbReference type="NCBI Taxonomy" id="181172"/>
    <lineage>
        <taxon>Eukaryota</taxon>
        <taxon>Fungi</taxon>
        <taxon>Dikarya</taxon>
        <taxon>Basidiomycota</taxon>
        <taxon>Agaricomycotina</taxon>
        <taxon>Tremellomycetes</taxon>
        <taxon>Trichosporonales</taxon>
        <taxon>Trichosporonaceae</taxon>
        <taxon>Vanrija</taxon>
    </lineage>
</organism>
<feature type="transmembrane region" description="Helical" evidence="5">
    <location>
        <begin position="179"/>
        <end position="198"/>
    </location>
</feature>
<sequence length="483" mass="52811">MGYASTLAAIKVGPFRYNSPWAQVAIVGFVCFCSPGLFNALSGLGAGGTVSFGLNAIANSVLYAMFSLTGELAVLGPRLTLCLGTVGYSVYVGSLWAFQVHPNAAPFWVVAGGILGVCAALLWTAAGQIMMSYPTEKDKGRSFSLFWSVFSMGGVIGGVIALGVQLASGGTHKNASTSVYIVFLVLMLTAIFTAWLVLPPNYVVRKDGTLVDLEESIPVGVEIREFVKLFKDWRMLALFPMFFASNFFYAYQGSVVGFMFNARTRALSSFITNLGAVVGANFVGFLLDYLPFGRRKRTVVGWVLTLVLLCVVWGGGGLSFQQKYQNLFVRDKENPPTMAWDWTDHESRTALALMFGYYFTDSVFQGLAYYIMATLTNDPFKLARMTGYYKGVQSAGAAVSFAMEAVYTPYRTELLVSWLLMVVSLPLALVVIIKTPDTNVDKEQVVHVEDLNADQLHHAALPKGHHEKDIVDEEKVVEANLDK</sequence>
<dbReference type="Proteomes" id="UP001565368">
    <property type="component" value="Unassembled WGS sequence"/>
</dbReference>
<dbReference type="InterPro" id="IPR051617">
    <property type="entry name" value="UNC-93-like_regulator"/>
</dbReference>
<evidence type="ECO:0000313" key="7">
    <source>
        <dbReference type="Proteomes" id="UP001565368"/>
    </source>
</evidence>
<evidence type="ECO:0000256" key="2">
    <source>
        <dbReference type="ARBA" id="ARBA00022692"/>
    </source>
</evidence>
<keyword evidence="3 5" id="KW-1133">Transmembrane helix</keyword>
<dbReference type="InterPro" id="IPR036259">
    <property type="entry name" value="MFS_trans_sf"/>
</dbReference>
<dbReference type="SUPFAM" id="SSF103473">
    <property type="entry name" value="MFS general substrate transporter"/>
    <property type="match status" value="1"/>
</dbReference>
<protein>
    <recommendedName>
        <fullName evidence="8">Major facilitator superfamily (MFS) profile domain-containing protein</fullName>
    </recommendedName>
</protein>
<feature type="transmembrane region" description="Helical" evidence="5">
    <location>
        <begin position="104"/>
        <end position="124"/>
    </location>
</feature>
<gene>
    <name evidence="6" type="ORF">Q8F55_007669</name>
</gene>
<feature type="transmembrane region" description="Helical" evidence="5">
    <location>
        <begin position="78"/>
        <end position="98"/>
    </location>
</feature>
<dbReference type="Gene3D" id="1.20.1250.20">
    <property type="entry name" value="MFS general substrate transporter like domains"/>
    <property type="match status" value="2"/>
</dbReference>
<evidence type="ECO:0000256" key="3">
    <source>
        <dbReference type="ARBA" id="ARBA00022989"/>
    </source>
</evidence>